<dbReference type="InterPro" id="IPR022819">
    <property type="entry name" value="Poxvirus_Bcl-2-like"/>
</dbReference>
<dbReference type="Gene3D" id="1.10.437.20">
    <property type="entry name" value="dsDNA poxvirus"/>
    <property type="match status" value="1"/>
</dbReference>
<evidence type="ECO:0000313" key="1">
    <source>
        <dbReference type="EMBL" id="ABQ43475.1"/>
    </source>
</evidence>
<accession>A7XCA3</accession>
<name>A7XCA3_9POXV</name>
<dbReference type="Pfam" id="PF06227">
    <property type="entry name" value="Poxv_Bcl-2-like"/>
    <property type="match status" value="1"/>
</dbReference>
<protein>
    <submittedName>
        <fullName evidence="1">Uncharacterized protein 4L</fullName>
    </submittedName>
</protein>
<reference evidence="1 2" key="1">
    <citation type="journal article" date="2007" name="Virus Res.">
        <title>Comparative genetic analysis of genomic DNA sequences of two human isolates of Tanapox virus.</title>
        <authorList>
            <person name="Nazarian S.H."/>
            <person name="Barrett J.W."/>
            <person name="Frace A.M."/>
            <person name="Olsen-Rasmussen M."/>
            <person name="Khristova M."/>
            <person name="Shaban M."/>
            <person name="Neering S."/>
            <person name="Li Y."/>
            <person name="Damon I.K."/>
            <person name="Esposito J.J."/>
            <person name="Essani K."/>
            <person name="McFadden G."/>
        </authorList>
    </citation>
    <scope>NUCLEOTIDE SEQUENCE [LARGE SCALE GENOMIC DNA]</scope>
    <source>
        <strain evidence="1">TPV-Kenya</strain>
    </source>
</reference>
<dbReference type="EMBL" id="EF420156">
    <property type="protein sequence ID" value="ABQ43475.1"/>
    <property type="molecule type" value="Genomic_DNA"/>
</dbReference>
<sequence length="238" mass="28567">MDYKSLITKYVNCIYKNNNKKFVEEFKKNFYFSDFDIDPTEDEIVGIFLEEPLQCTFYTIQLISKIIMNKQEVLEIMSELKKDNVYLENIFYPTIFDHHLVDSMSVVSNFNIMMKEYFSFRQNNKNNNIHVGKIFREVMSYDELAINHYGQLYIKNAIIEINSPRDSYSFSIYKRFKRKIDDTISVNIDFIKKIIGFISILSVHDTVYDSNPISYIFFDDISFYHRQMFKNYLTSLYP</sequence>
<evidence type="ECO:0000313" key="2">
    <source>
        <dbReference type="Proteomes" id="UP000130031"/>
    </source>
</evidence>
<organism evidence="1 2">
    <name type="scientific">Tanapox virus</name>
    <dbReference type="NCBI Taxonomy" id="99000"/>
    <lineage>
        <taxon>Viruses</taxon>
        <taxon>Varidnaviria</taxon>
        <taxon>Bamfordvirae</taxon>
        <taxon>Nucleocytoviricota</taxon>
        <taxon>Pokkesviricetes</taxon>
        <taxon>Chitovirales</taxon>
        <taxon>Poxviridae</taxon>
        <taxon>Chordopoxvirinae</taxon>
        <taxon>Yatapoxvirus</taxon>
        <taxon>Yatapoxvirus tanapox</taxon>
    </lineage>
</organism>
<dbReference type="Proteomes" id="UP000130031">
    <property type="component" value="Segment"/>
</dbReference>
<proteinExistence type="predicted"/>
<gene>
    <name evidence="1" type="primary">4L</name>
</gene>
<dbReference type="InterPro" id="IPR043018">
    <property type="entry name" value="Poxvirus_sf"/>
</dbReference>